<comment type="caution">
    <text evidence="9">The sequence shown here is derived from an EMBL/GenBank/DDBJ whole genome shotgun (WGS) entry which is preliminary data.</text>
</comment>
<dbReference type="GO" id="GO:0005829">
    <property type="term" value="C:cytosol"/>
    <property type="evidence" value="ECO:0007669"/>
    <property type="project" value="GOC"/>
</dbReference>
<keyword evidence="5" id="KW-0378">Hydrolase</keyword>
<dbReference type="GO" id="GO:0030904">
    <property type="term" value="C:retromer complex"/>
    <property type="evidence" value="ECO:0007669"/>
    <property type="project" value="InterPro"/>
</dbReference>
<dbReference type="PANTHER" id="PTHR11124">
    <property type="entry name" value="VACUOLAR SORTING PROTEIN VPS29"/>
    <property type="match status" value="1"/>
</dbReference>
<protein>
    <recommendedName>
        <fullName evidence="2 7">Vacuolar protein sorting-associated protein 29</fullName>
    </recommendedName>
</protein>
<dbReference type="InterPro" id="IPR029052">
    <property type="entry name" value="Metallo-depent_PP-like"/>
</dbReference>
<keyword evidence="10" id="KW-1185">Reference proteome</keyword>
<dbReference type="GO" id="GO:0046872">
    <property type="term" value="F:metal ion binding"/>
    <property type="evidence" value="ECO:0007669"/>
    <property type="project" value="UniProtKB-KW"/>
</dbReference>
<dbReference type="EMBL" id="LUGH01000070">
    <property type="protein sequence ID" value="OBZ89967.1"/>
    <property type="molecule type" value="Genomic_DNA"/>
</dbReference>
<dbReference type="PROSITE" id="PS01269">
    <property type="entry name" value="UPF0025"/>
    <property type="match status" value="1"/>
</dbReference>
<evidence type="ECO:0000256" key="5">
    <source>
        <dbReference type="ARBA" id="ARBA00022801"/>
    </source>
</evidence>
<organism evidence="9 10">
    <name type="scientific">Choanephora cucurbitarum</name>
    <dbReference type="NCBI Taxonomy" id="101091"/>
    <lineage>
        <taxon>Eukaryota</taxon>
        <taxon>Fungi</taxon>
        <taxon>Fungi incertae sedis</taxon>
        <taxon>Mucoromycota</taxon>
        <taxon>Mucoromycotina</taxon>
        <taxon>Mucoromycetes</taxon>
        <taxon>Mucorales</taxon>
        <taxon>Mucorineae</taxon>
        <taxon>Choanephoraceae</taxon>
        <taxon>Choanephoroideae</taxon>
        <taxon>Choanephora</taxon>
    </lineage>
</organism>
<dbReference type="Proteomes" id="UP000093000">
    <property type="component" value="Unassembled WGS sequence"/>
</dbReference>
<evidence type="ECO:0000256" key="6">
    <source>
        <dbReference type="ARBA" id="ARBA00022927"/>
    </source>
</evidence>
<dbReference type="OrthoDB" id="10258130at2759"/>
<dbReference type="NCBIfam" id="TIGR00040">
    <property type="entry name" value="yfcE"/>
    <property type="match status" value="1"/>
</dbReference>
<dbReference type="Pfam" id="PF12850">
    <property type="entry name" value="Metallophos_2"/>
    <property type="match status" value="1"/>
</dbReference>
<dbReference type="InterPro" id="IPR020935">
    <property type="entry name" value="PdiEstase_YfcE_CS"/>
</dbReference>
<dbReference type="GO" id="GO:0015031">
    <property type="term" value="P:protein transport"/>
    <property type="evidence" value="ECO:0007669"/>
    <property type="project" value="UniProtKB-KW"/>
</dbReference>
<keyword evidence="3" id="KW-0813">Transport</keyword>
<dbReference type="InterPro" id="IPR028661">
    <property type="entry name" value="Vps29"/>
</dbReference>
<evidence type="ECO:0000313" key="9">
    <source>
        <dbReference type="EMBL" id="OBZ89967.1"/>
    </source>
</evidence>
<feature type="domain" description="Calcineurin-like phosphoesterase" evidence="8">
    <location>
        <begin position="4"/>
        <end position="161"/>
    </location>
</feature>
<dbReference type="FunFam" id="3.60.21.10:FF:000015">
    <property type="entry name" value="Vacuolar protein sorting-associated protein 29"/>
    <property type="match status" value="1"/>
</dbReference>
<name>A0A1C7NLI3_9FUNG</name>
<keyword evidence="4" id="KW-0479">Metal-binding</keyword>
<dbReference type="GO" id="GO:0042147">
    <property type="term" value="P:retrograde transport, endosome to Golgi"/>
    <property type="evidence" value="ECO:0007669"/>
    <property type="project" value="InterPro"/>
</dbReference>
<proteinExistence type="inferred from homology"/>
<sequence length="193" mass="21453">MVLVLAIGDLHIPHRSHALPNKFKKLLVPGKIQKIISTGNMVDKETFDYLKTIAGDIVAVKGDFDEAYSASLPQAKVITEGNLRIGIVHGHQVIPWGDAEALDITARQMEVDVLVSGHTHKFEAYEYNGRFFINPGSATGAYSSIPDINEPIPSFVLMDIQGNAVVTYVYKLIEDEVKVEKLEYKRTIETKML</sequence>
<dbReference type="SUPFAM" id="SSF56300">
    <property type="entry name" value="Metallo-dependent phosphatases"/>
    <property type="match status" value="1"/>
</dbReference>
<dbReference type="FunCoup" id="A0A1C7NLI3">
    <property type="interactions" value="657"/>
</dbReference>
<evidence type="ECO:0000256" key="3">
    <source>
        <dbReference type="ARBA" id="ARBA00022448"/>
    </source>
</evidence>
<dbReference type="InterPro" id="IPR000979">
    <property type="entry name" value="Phosphodiesterase_MJ0936/Vps29"/>
</dbReference>
<gene>
    <name evidence="9" type="primary">vps29</name>
    <name evidence="9" type="ORF">A0J61_01986</name>
</gene>
<accession>A0A1C7NLI3</accession>
<evidence type="ECO:0000256" key="1">
    <source>
        <dbReference type="ARBA" id="ARBA00005945"/>
    </source>
</evidence>
<evidence type="ECO:0000256" key="7">
    <source>
        <dbReference type="RuleBase" id="RU362040"/>
    </source>
</evidence>
<dbReference type="GO" id="GO:0016787">
    <property type="term" value="F:hydrolase activity"/>
    <property type="evidence" value="ECO:0007669"/>
    <property type="project" value="UniProtKB-KW"/>
</dbReference>
<comment type="similarity">
    <text evidence="1 7">Belongs to the VPS29 family.</text>
</comment>
<dbReference type="InParanoid" id="A0A1C7NLI3"/>
<evidence type="ECO:0000256" key="4">
    <source>
        <dbReference type="ARBA" id="ARBA00022723"/>
    </source>
</evidence>
<reference evidence="9 10" key="1">
    <citation type="submission" date="2016-03" db="EMBL/GenBank/DDBJ databases">
        <title>Choanephora cucurbitarum.</title>
        <authorList>
            <person name="Min B."/>
            <person name="Park H."/>
            <person name="Park J.-H."/>
            <person name="Shin H.-D."/>
            <person name="Choi I.-G."/>
        </authorList>
    </citation>
    <scope>NUCLEOTIDE SEQUENCE [LARGE SCALE GENOMIC DNA]</scope>
    <source>
        <strain evidence="9 10">KUS-F28377</strain>
    </source>
</reference>
<dbReference type="STRING" id="101091.A0A1C7NLI3"/>
<dbReference type="InterPro" id="IPR024654">
    <property type="entry name" value="Calcineurin-like_PHP_lpxH"/>
</dbReference>
<dbReference type="Gene3D" id="3.60.21.10">
    <property type="match status" value="1"/>
</dbReference>
<dbReference type="GO" id="GO:0031410">
    <property type="term" value="C:cytoplasmic vesicle"/>
    <property type="evidence" value="ECO:0007669"/>
    <property type="project" value="UniProtKB-ARBA"/>
</dbReference>
<keyword evidence="6" id="KW-0653">Protein transport</keyword>
<evidence type="ECO:0000259" key="8">
    <source>
        <dbReference type="Pfam" id="PF12850"/>
    </source>
</evidence>
<evidence type="ECO:0000313" key="10">
    <source>
        <dbReference type="Proteomes" id="UP000093000"/>
    </source>
</evidence>
<dbReference type="CDD" id="cd07394">
    <property type="entry name" value="MPP_Vps29"/>
    <property type="match status" value="1"/>
</dbReference>
<dbReference type="AlphaFoldDB" id="A0A1C7NLI3"/>
<evidence type="ECO:0000256" key="2">
    <source>
        <dbReference type="ARBA" id="ARBA00017767"/>
    </source>
</evidence>